<dbReference type="EMBL" id="JABFAE010000007">
    <property type="protein sequence ID" value="MBA0832783.1"/>
    <property type="molecule type" value="Genomic_DNA"/>
</dbReference>
<keyword evidence="4" id="KW-0934">Plastid</keyword>
<keyword evidence="12" id="KW-1185">Reference proteome</keyword>
<evidence type="ECO:0000256" key="10">
    <source>
        <dbReference type="SAM" id="Phobius"/>
    </source>
</evidence>
<keyword evidence="5 10" id="KW-0812">Transmembrane</keyword>
<evidence type="ECO:0000256" key="8">
    <source>
        <dbReference type="ARBA" id="ARBA00023136"/>
    </source>
</evidence>
<dbReference type="Pfam" id="PF00421">
    <property type="entry name" value="PSII"/>
    <property type="match status" value="1"/>
</dbReference>
<proteinExistence type="predicted"/>
<keyword evidence="3" id="KW-0602">Photosynthesis</keyword>
<keyword evidence="7" id="KW-0157">Chromophore</keyword>
<protein>
    <submittedName>
        <fullName evidence="11">Uncharacterized protein</fullName>
    </submittedName>
</protein>
<keyword evidence="8 10" id="KW-0472">Membrane</keyword>
<evidence type="ECO:0000313" key="11">
    <source>
        <dbReference type="EMBL" id="MBA0832783.1"/>
    </source>
</evidence>
<keyword evidence="9" id="KW-0604">Photosystem II</keyword>
<dbReference type="GO" id="GO:0009523">
    <property type="term" value="C:photosystem II"/>
    <property type="evidence" value="ECO:0007669"/>
    <property type="project" value="UniProtKB-KW"/>
</dbReference>
<comment type="subcellular location">
    <subcellularLocation>
        <location evidence="1">Membrane</location>
        <topology evidence="1">Multi-pass membrane protein</topology>
    </subcellularLocation>
</comment>
<dbReference type="InterPro" id="IPR000932">
    <property type="entry name" value="PS_antenna-like"/>
</dbReference>
<keyword evidence="2" id="KW-0148">Chlorophyll</keyword>
<dbReference type="InterPro" id="IPR036001">
    <property type="entry name" value="PS_II_antenna-like_sf"/>
</dbReference>
<feature type="transmembrane region" description="Helical" evidence="10">
    <location>
        <begin position="7"/>
        <end position="30"/>
    </location>
</feature>
<sequence>MGNIETVLSSSIVTVFFVALVVVETMWYGLATTPIELFGPCDQGYFQQEIYRRVSAGLAENQSLSEAWSKIPEKLAFYDYIGNNPTKGGLFKAGSIDNGDGIALGDEDEIVRANVPFRKAESKYSVEQVGVTIDFYGGELNGVSYRDPAT</sequence>
<gene>
    <name evidence="11" type="ORF">Goarm_017149</name>
</gene>
<organism evidence="11 12">
    <name type="scientific">Gossypium armourianum</name>
    <dbReference type="NCBI Taxonomy" id="34283"/>
    <lineage>
        <taxon>Eukaryota</taxon>
        <taxon>Viridiplantae</taxon>
        <taxon>Streptophyta</taxon>
        <taxon>Embryophyta</taxon>
        <taxon>Tracheophyta</taxon>
        <taxon>Spermatophyta</taxon>
        <taxon>Magnoliopsida</taxon>
        <taxon>eudicotyledons</taxon>
        <taxon>Gunneridae</taxon>
        <taxon>Pentapetalae</taxon>
        <taxon>rosids</taxon>
        <taxon>malvids</taxon>
        <taxon>Malvales</taxon>
        <taxon>Malvaceae</taxon>
        <taxon>Malvoideae</taxon>
        <taxon>Gossypium</taxon>
    </lineage>
</organism>
<evidence type="ECO:0000256" key="6">
    <source>
        <dbReference type="ARBA" id="ARBA00022989"/>
    </source>
</evidence>
<dbReference type="AlphaFoldDB" id="A0A7J9JF92"/>
<dbReference type="SUPFAM" id="SSF161077">
    <property type="entry name" value="Photosystem II antenna protein-like"/>
    <property type="match status" value="1"/>
</dbReference>
<evidence type="ECO:0000256" key="9">
    <source>
        <dbReference type="ARBA" id="ARBA00023276"/>
    </source>
</evidence>
<dbReference type="Proteomes" id="UP000593575">
    <property type="component" value="Unassembled WGS sequence"/>
</dbReference>
<evidence type="ECO:0000313" key="12">
    <source>
        <dbReference type="Proteomes" id="UP000593575"/>
    </source>
</evidence>
<dbReference type="GO" id="GO:0016168">
    <property type="term" value="F:chlorophyll binding"/>
    <property type="evidence" value="ECO:0007669"/>
    <property type="project" value="UniProtKB-KW"/>
</dbReference>
<evidence type="ECO:0000256" key="5">
    <source>
        <dbReference type="ARBA" id="ARBA00022692"/>
    </source>
</evidence>
<dbReference type="GO" id="GO:0009767">
    <property type="term" value="P:photosynthetic electron transport chain"/>
    <property type="evidence" value="ECO:0007669"/>
    <property type="project" value="InterPro"/>
</dbReference>
<evidence type="ECO:0000256" key="2">
    <source>
        <dbReference type="ARBA" id="ARBA00022494"/>
    </source>
</evidence>
<feature type="non-terminal residue" evidence="11">
    <location>
        <position position="150"/>
    </location>
</feature>
<dbReference type="Gene3D" id="3.10.680.10">
    <property type="entry name" value="Photosystem II CP47 reaction center protein"/>
    <property type="match status" value="2"/>
</dbReference>
<evidence type="ECO:0000256" key="3">
    <source>
        <dbReference type="ARBA" id="ARBA00022531"/>
    </source>
</evidence>
<accession>A0A7J9JF92</accession>
<evidence type="ECO:0000256" key="4">
    <source>
        <dbReference type="ARBA" id="ARBA00022640"/>
    </source>
</evidence>
<evidence type="ECO:0000256" key="7">
    <source>
        <dbReference type="ARBA" id="ARBA00022991"/>
    </source>
</evidence>
<evidence type="ECO:0000256" key="1">
    <source>
        <dbReference type="ARBA" id="ARBA00004141"/>
    </source>
</evidence>
<reference evidence="11 12" key="1">
    <citation type="journal article" date="2019" name="Genome Biol. Evol.">
        <title>Insights into the evolution of the New World diploid cottons (Gossypium, subgenus Houzingenia) based on genome sequencing.</title>
        <authorList>
            <person name="Grover C.E."/>
            <person name="Arick M.A. 2nd"/>
            <person name="Thrash A."/>
            <person name="Conover J.L."/>
            <person name="Sanders W.S."/>
            <person name="Peterson D.G."/>
            <person name="Frelichowski J.E."/>
            <person name="Scheffler J.A."/>
            <person name="Scheffler B.E."/>
            <person name="Wendel J.F."/>
        </authorList>
    </citation>
    <scope>NUCLEOTIDE SEQUENCE [LARGE SCALE GENOMIC DNA]</scope>
    <source>
        <strain evidence="11">6</strain>
        <tissue evidence="11">Leaf</tissue>
    </source>
</reference>
<keyword evidence="6 10" id="KW-1133">Transmembrane helix</keyword>
<comment type="caution">
    <text evidence="11">The sequence shown here is derived from an EMBL/GenBank/DDBJ whole genome shotgun (WGS) entry which is preliminary data.</text>
</comment>
<name>A0A7J9JF92_9ROSI</name>